<dbReference type="PANTHER" id="PTHR31308:SF5">
    <property type="entry name" value="ERGOSTERYL-BETA-GLUCOSIDASE"/>
    <property type="match status" value="1"/>
</dbReference>
<evidence type="ECO:0000256" key="4">
    <source>
        <dbReference type="SAM" id="Phobius"/>
    </source>
</evidence>
<dbReference type="Proteomes" id="UP000006757">
    <property type="component" value="Unassembled WGS sequence"/>
</dbReference>
<comment type="similarity">
    <text evidence="1">Belongs to the glycosyl hydrolase 5 (cellulase A) family.</text>
</comment>
<dbReference type="STRING" id="1220162.K1VS37"/>
<dbReference type="InterPro" id="IPR041036">
    <property type="entry name" value="GH5_C"/>
</dbReference>
<dbReference type="Gene3D" id="3.20.20.80">
    <property type="entry name" value="Glycosidases"/>
    <property type="match status" value="2"/>
</dbReference>
<dbReference type="Pfam" id="PF18564">
    <property type="entry name" value="Glyco_hydro_5_C"/>
    <property type="match status" value="1"/>
</dbReference>
<dbReference type="eggNOG" id="ENOG502QPU8">
    <property type="taxonomic scope" value="Eukaryota"/>
</dbReference>
<dbReference type="SUPFAM" id="SSF51445">
    <property type="entry name" value="(Trans)glycosidases"/>
    <property type="match status" value="1"/>
</dbReference>
<feature type="domain" description="Glycoside hydrolase family 5 C-terminal" evidence="5">
    <location>
        <begin position="609"/>
        <end position="693"/>
    </location>
</feature>
<evidence type="ECO:0000256" key="3">
    <source>
        <dbReference type="ARBA" id="ARBA00023295"/>
    </source>
</evidence>
<name>K1VS37_TRIAC</name>
<evidence type="ECO:0000313" key="7">
    <source>
        <dbReference type="Proteomes" id="UP000006757"/>
    </source>
</evidence>
<dbReference type="OrthoDB" id="9971853at2759"/>
<dbReference type="Gene3D" id="2.60.40.1180">
    <property type="entry name" value="Golgi alpha-mannosidase II"/>
    <property type="match status" value="1"/>
</dbReference>
<dbReference type="InterPro" id="IPR017853">
    <property type="entry name" value="GH"/>
</dbReference>
<protein>
    <submittedName>
        <fullName evidence="6">Cytoplasm protein</fullName>
    </submittedName>
</protein>
<organism evidence="6 7">
    <name type="scientific">Trichosporon asahii var. asahii (strain CBS 8904)</name>
    <name type="common">Yeast</name>
    <dbReference type="NCBI Taxonomy" id="1220162"/>
    <lineage>
        <taxon>Eukaryota</taxon>
        <taxon>Fungi</taxon>
        <taxon>Dikarya</taxon>
        <taxon>Basidiomycota</taxon>
        <taxon>Agaricomycotina</taxon>
        <taxon>Tremellomycetes</taxon>
        <taxon>Trichosporonales</taxon>
        <taxon>Trichosporonaceae</taxon>
        <taxon>Trichosporon</taxon>
    </lineage>
</organism>
<accession>K1VS37</accession>
<sequence length="791" mass="88370">MSPPGDVKRNVVATTATDEIAIKGTAGPDVSVFEVYHPSADSITISGRHFIDPLGRVLGLRGANVGSASKVPSEKVPVDRMAENSYVNRPFPLEEAPEHWARLKSWGLTFIRINVTWDAVEHAGPGQYDTEYLAYLRTLLESLRGTGLVAYVSLHQDVWSRASGGSGAPAWTLTECGFDLSDDGAALEASGAAYLHGIRSSVIEGERGLWPTGYQKLACATMNTLFWGGDTFSPRFKIRGQPAQEFLQSHFLNMWKTLVDAVGDLDTVMGFEMLNEPHPGYISIPTIRGWNYNTDLHLGQYPTPLEGMAMGAGHPTEVANYVRSWPHPTKVSHRELGNSDGIAAWSKDGPTGGRCLWESEGVWSWSAEKKRPVALQEDYFTKDRSGRTVNWYNDYYFPLIKKWEGIVNGVAPGKARMIEPLPNEFCPVWPEEDRPRHFVFAPHWYDLHALFNKAFGTMTVNVQGAARGKFILKCLYFGKQVKDNYALQIRNIVTEARKKIGEVPVCFTEVGIPMDMNKHEAFTTGDWKWQNRMMDALISALESSLVHFSLWAYNPHNTDSHGDDWNSENFSWYSDASRHLEIEDAPESDRSLVASSPDTGGRLLGVIVRPYAIATAGQPLSHVYHADNGLFTYRWRDSPSAATASGVPPKNRVTEIYLPNRVYGAAIKDGTLKHFISPGGRYRFDPERQRMWVWFEDDSVSVKQGHEKTRRIDVWVKEPQEDTPVGIIVGLLVILGMSLFVLGSEVCRIKYGKAWVDLPVLAWEGTKKHREQLALKAVQTAAQAAQKVNEL</sequence>
<dbReference type="InterPro" id="IPR013780">
    <property type="entry name" value="Glyco_hydro_b"/>
</dbReference>
<reference evidence="6 7" key="1">
    <citation type="journal article" date="2012" name="Eukaryot. Cell">
        <title>Genome sequence of the Trichosporon asahii environmental strain CBS 8904.</title>
        <authorList>
            <person name="Yang R.Y."/>
            <person name="Li H.T."/>
            <person name="Zhu H."/>
            <person name="Zhou G.P."/>
            <person name="Wang M."/>
            <person name="Wang L."/>
        </authorList>
    </citation>
    <scope>NUCLEOTIDE SEQUENCE [LARGE SCALE GENOMIC DNA]</scope>
    <source>
        <strain evidence="6 7">CBS 8904</strain>
    </source>
</reference>
<keyword evidence="4" id="KW-0812">Transmembrane</keyword>
<dbReference type="EMBL" id="AMBO01000252">
    <property type="protein sequence ID" value="EKD03411.1"/>
    <property type="molecule type" value="Genomic_DNA"/>
</dbReference>
<keyword evidence="7" id="KW-1185">Reference proteome</keyword>
<feature type="transmembrane region" description="Helical" evidence="4">
    <location>
        <begin position="725"/>
        <end position="743"/>
    </location>
</feature>
<dbReference type="OMA" id="NEFIPPW"/>
<dbReference type="AlphaFoldDB" id="K1VS37"/>
<keyword evidence="4" id="KW-1133">Transmembrane helix</keyword>
<dbReference type="HOGENOM" id="CLU_009024_1_0_1"/>
<keyword evidence="3" id="KW-0326">Glycosidase</keyword>
<dbReference type="PANTHER" id="PTHR31308">
    <property type="match status" value="1"/>
</dbReference>
<keyword evidence="2" id="KW-0378">Hydrolase</keyword>
<keyword evidence="4" id="KW-0472">Membrane</keyword>
<evidence type="ECO:0000313" key="6">
    <source>
        <dbReference type="EMBL" id="EKD03411.1"/>
    </source>
</evidence>
<evidence type="ECO:0000256" key="2">
    <source>
        <dbReference type="ARBA" id="ARBA00022801"/>
    </source>
</evidence>
<evidence type="ECO:0000256" key="1">
    <source>
        <dbReference type="ARBA" id="ARBA00005641"/>
    </source>
</evidence>
<dbReference type="InterPro" id="IPR052066">
    <property type="entry name" value="Glycosphingolipid_Hydrolases"/>
</dbReference>
<dbReference type="GO" id="GO:0050295">
    <property type="term" value="F:steryl-beta-glucosidase activity"/>
    <property type="evidence" value="ECO:0007669"/>
    <property type="project" value="TreeGrafter"/>
</dbReference>
<proteinExistence type="inferred from homology"/>
<evidence type="ECO:0000259" key="5">
    <source>
        <dbReference type="Pfam" id="PF18564"/>
    </source>
</evidence>
<dbReference type="InParanoid" id="K1VS37"/>
<gene>
    <name evidence="6" type="ORF">A1Q2_02298</name>
</gene>
<comment type="caution">
    <text evidence="6">The sequence shown here is derived from an EMBL/GenBank/DDBJ whole genome shotgun (WGS) entry which is preliminary data.</text>
</comment>
<dbReference type="GO" id="GO:1904462">
    <property type="term" value="P:ergosteryl 3-beta-D-glucoside catabolic process"/>
    <property type="evidence" value="ECO:0007669"/>
    <property type="project" value="TreeGrafter"/>
</dbReference>